<organism evidence="2 3">
    <name type="scientific">Corallococcus terminator</name>
    <dbReference type="NCBI Taxonomy" id="2316733"/>
    <lineage>
        <taxon>Bacteria</taxon>
        <taxon>Pseudomonadati</taxon>
        <taxon>Myxococcota</taxon>
        <taxon>Myxococcia</taxon>
        <taxon>Myxococcales</taxon>
        <taxon>Cystobacterineae</taxon>
        <taxon>Myxococcaceae</taxon>
        <taxon>Corallococcus</taxon>
    </lineage>
</organism>
<feature type="region of interest" description="Disordered" evidence="1">
    <location>
        <begin position="159"/>
        <end position="187"/>
    </location>
</feature>
<dbReference type="AlphaFoldDB" id="A0A3A8JEA8"/>
<dbReference type="OrthoDB" id="5382720at2"/>
<keyword evidence="3" id="KW-1185">Reference proteome</keyword>
<gene>
    <name evidence="2" type="ORF">D7V88_00350</name>
</gene>
<dbReference type="RefSeq" id="WP_120538568.1">
    <property type="nucleotide sequence ID" value="NZ_RAVZ01000002.1"/>
</dbReference>
<protein>
    <submittedName>
        <fullName evidence="2">Uncharacterized protein</fullName>
    </submittedName>
</protein>
<dbReference type="Proteomes" id="UP000268094">
    <property type="component" value="Unassembled WGS sequence"/>
</dbReference>
<evidence type="ECO:0000256" key="1">
    <source>
        <dbReference type="SAM" id="MobiDB-lite"/>
    </source>
</evidence>
<sequence>MAISLAHLRDQLAASPIVSPYPHDLAVAIICDTFRQGSQKPPSEAEWEKLEKWVKNPLFREQVGMLAHVLVASELRKKTVLYLTADRTPMARLQQFFEEVNPLTAEMIRSNAFRQEEFLRKWCSALGADIEGETEQQSKERLKALDYRQAVTDLRKVEEARKQEADRRTKMLQEAQQKDAEARGWRE</sequence>
<evidence type="ECO:0000313" key="3">
    <source>
        <dbReference type="Proteomes" id="UP000268094"/>
    </source>
</evidence>
<name>A0A3A8JEA8_9BACT</name>
<proteinExistence type="predicted"/>
<reference evidence="3" key="1">
    <citation type="submission" date="2018-09" db="EMBL/GenBank/DDBJ databases">
        <authorList>
            <person name="Livingstone P.G."/>
            <person name="Whitworth D.E."/>
        </authorList>
    </citation>
    <scope>NUCLEOTIDE SEQUENCE [LARGE SCALE GENOMIC DNA]</scope>
    <source>
        <strain evidence="3">CA054A</strain>
    </source>
</reference>
<dbReference type="EMBL" id="RAVZ01000002">
    <property type="protein sequence ID" value="RKG94049.1"/>
    <property type="molecule type" value="Genomic_DNA"/>
</dbReference>
<evidence type="ECO:0000313" key="2">
    <source>
        <dbReference type="EMBL" id="RKG94049.1"/>
    </source>
</evidence>
<comment type="caution">
    <text evidence="2">The sequence shown here is derived from an EMBL/GenBank/DDBJ whole genome shotgun (WGS) entry which is preliminary data.</text>
</comment>
<accession>A0A3A8JEA8</accession>